<dbReference type="EMBL" id="BRPK01000018">
    <property type="protein sequence ID" value="GLB44757.1"/>
    <property type="molecule type" value="Genomic_DNA"/>
</dbReference>
<organism evidence="8 9">
    <name type="scientific">Lyophyllum shimeji</name>
    <name type="common">Hon-shimeji</name>
    <name type="synonym">Tricholoma shimeji</name>
    <dbReference type="NCBI Taxonomy" id="47721"/>
    <lineage>
        <taxon>Eukaryota</taxon>
        <taxon>Fungi</taxon>
        <taxon>Dikarya</taxon>
        <taxon>Basidiomycota</taxon>
        <taxon>Agaricomycotina</taxon>
        <taxon>Agaricomycetes</taxon>
        <taxon>Agaricomycetidae</taxon>
        <taxon>Agaricales</taxon>
        <taxon>Tricholomatineae</taxon>
        <taxon>Lyophyllaceae</taxon>
        <taxon>Lyophyllum</taxon>
    </lineage>
</organism>
<dbReference type="InterPro" id="IPR036188">
    <property type="entry name" value="FAD/NAD-bd_sf"/>
</dbReference>
<dbReference type="PRINTS" id="PR00420">
    <property type="entry name" value="RNGMNOXGNASE"/>
</dbReference>
<feature type="compositionally biased region" description="Polar residues" evidence="6">
    <location>
        <begin position="467"/>
        <end position="484"/>
    </location>
</feature>
<comment type="similarity">
    <text evidence="1">Belongs to the paxM FAD-dependent monooxygenase family.</text>
</comment>
<dbReference type="PANTHER" id="PTHR13789:SF306">
    <property type="entry name" value="HYDROXYLASE, PUTATIVE-RELATED"/>
    <property type="match status" value="1"/>
</dbReference>
<reference evidence="8" key="1">
    <citation type="submission" date="2022-07" db="EMBL/GenBank/DDBJ databases">
        <title>The genome of Lyophyllum shimeji provides insight into the initial evolution of ectomycorrhizal fungal genome.</title>
        <authorList>
            <person name="Kobayashi Y."/>
            <person name="Shibata T."/>
            <person name="Hirakawa H."/>
            <person name="Shigenobu S."/>
            <person name="Nishiyama T."/>
            <person name="Yamada A."/>
            <person name="Hasebe M."/>
            <person name="Kawaguchi M."/>
        </authorList>
    </citation>
    <scope>NUCLEOTIDE SEQUENCE</scope>
    <source>
        <strain evidence="8">AT787</strain>
    </source>
</reference>
<evidence type="ECO:0000313" key="9">
    <source>
        <dbReference type="Proteomes" id="UP001063166"/>
    </source>
</evidence>
<protein>
    <submittedName>
        <fullName evidence="8">FAD binding domain containing protein</fullName>
    </submittedName>
</protein>
<keyword evidence="5" id="KW-0503">Monooxygenase</keyword>
<gene>
    <name evidence="8" type="ORF">LshimejAT787_1800940</name>
</gene>
<dbReference type="Gene3D" id="3.50.50.60">
    <property type="entry name" value="FAD/NAD(P)-binding domain"/>
    <property type="match status" value="1"/>
</dbReference>
<keyword evidence="9" id="KW-1185">Reference proteome</keyword>
<dbReference type="OrthoDB" id="420606at2759"/>
<evidence type="ECO:0000256" key="3">
    <source>
        <dbReference type="ARBA" id="ARBA00022827"/>
    </source>
</evidence>
<sequence>MNSFMNSETPPKKTSLVIDFVIVGGGLAGLGCAIALRRVGHRVQVLEADSGLNMQTSGGIRMPPNMSKILYHWGLHEQVQQIAFKSQAIDLQLFEKDELLGTHIWDEEMLQETRGEFVMARYCDLRKLLYDTAVALGAKILFNSHVKTIDPDARTVTLASGRVFHADVIVGADGSLGKTREIMEAETPQPHQLVMYSSTVPKKAVLQDKELRPLYDRTHRAMYAWFGYGRAVLAFPTGGDRDLGLYVYGPADGNEGQWEQPAPIEGMRRILETAEPRLRKLGALAKPPICVPVTDFPDLEDWVHDSGRMVIIGEAAHPMPPGAIQTIAMAVEDGAVLAKLFSHLRAEDQISNFLYAFEDLRHPRCTAVLKKEFGDIFFMTLPPGEMQEGRDAHFRAKRDAGESVLAGGEGETVEEWSEMKDIFGYDAEDEADDWWQEWGVLKEHAIGREIVESGASISSIVVQHQATSTGSIKKQQSTTRTKFSGGQPRLQF</sequence>
<evidence type="ECO:0000313" key="8">
    <source>
        <dbReference type="EMBL" id="GLB44757.1"/>
    </source>
</evidence>
<evidence type="ECO:0000256" key="2">
    <source>
        <dbReference type="ARBA" id="ARBA00022630"/>
    </source>
</evidence>
<keyword evidence="3" id="KW-0274">FAD</keyword>
<dbReference type="SUPFAM" id="SSF51905">
    <property type="entry name" value="FAD/NAD(P)-binding domain"/>
    <property type="match status" value="1"/>
</dbReference>
<evidence type="ECO:0000256" key="1">
    <source>
        <dbReference type="ARBA" id="ARBA00007992"/>
    </source>
</evidence>
<accession>A0A9P3UU26</accession>
<evidence type="ECO:0000259" key="7">
    <source>
        <dbReference type="Pfam" id="PF01494"/>
    </source>
</evidence>
<dbReference type="PANTHER" id="PTHR13789">
    <property type="entry name" value="MONOOXYGENASE"/>
    <property type="match status" value="1"/>
</dbReference>
<dbReference type="GO" id="GO:0004497">
    <property type="term" value="F:monooxygenase activity"/>
    <property type="evidence" value="ECO:0007669"/>
    <property type="project" value="UniProtKB-KW"/>
</dbReference>
<dbReference type="InterPro" id="IPR002938">
    <property type="entry name" value="FAD-bd"/>
</dbReference>
<feature type="domain" description="FAD-binding" evidence="7">
    <location>
        <begin position="20"/>
        <end position="370"/>
    </location>
</feature>
<name>A0A9P3UU26_LYOSH</name>
<comment type="caution">
    <text evidence="8">The sequence shown here is derived from an EMBL/GenBank/DDBJ whole genome shotgun (WGS) entry which is preliminary data.</text>
</comment>
<dbReference type="GO" id="GO:0071949">
    <property type="term" value="F:FAD binding"/>
    <property type="evidence" value="ECO:0007669"/>
    <property type="project" value="InterPro"/>
</dbReference>
<feature type="region of interest" description="Disordered" evidence="6">
    <location>
        <begin position="467"/>
        <end position="492"/>
    </location>
</feature>
<evidence type="ECO:0000256" key="5">
    <source>
        <dbReference type="ARBA" id="ARBA00023033"/>
    </source>
</evidence>
<evidence type="ECO:0000256" key="6">
    <source>
        <dbReference type="SAM" id="MobiDB-lite"/>
    </source>
</evidence>
<keyword evidence="4" id="KW-0560">Oxidoreductase</keyword>
<keyword evidence="2" id="KW-0285">Flavoprotein</keyword>
<dbReference type="AlphaFoldDB" id="A0A9P3UU26"/>
<evidence type="ECO:0000256" key="4">
    <source>
        <dbReference type="ARBA" id="ARBA00023002"/>
    </source>
</evidence>
<dbReference type="Proteomes" id="UP001063166">
    <property type="component" value="Unassembled WGS sequence"/>
</dbReference>
<proteinExistence type="inferred from homology"/>
<dbReference type="Pfam" id="PF01494">
    <property type="entry name" value="FAD_binding_3"/>
    <property type="match status" value="1"/>
</dbReference>
<dbReference type="InterPro" id="IPR050493">
    <property type="entry name" value="FAD-dep_Monooxygenase_BioMet"/>
</dbReference>